<reference evidence="1 2" key="1">
    <citation type="submission" date="2010-09" db="EMBL/GenBank/DDBJ databases">
        <authorList>
            <person name="Durkin A.S."/>
            <person name="Madupu R."/>
            <person name="Torralba M."/>
            <person name="Gillis M."/>
            <person name="Methe B."/>
            <person name="Sutton G."/>
            <person name="Nelson K.E."/>
        </authorList>
    </citation>
    <scope>NUCLEOTIDE SEQUENCE [LARGE SCALE GENOMIC DNA]</scope>
    <source>
        <strain evidence="1 2">LactinV 01V1-a</strain>
    </source>
</reference>
<dbReference type="AlphaFoldDB" id="E1NUF5"/>
<gene>
    <name evidence="1" type="ORF">HMPREF9211_0819</name>
</gene>
<proteinExistence type="predicted"/>
<sequence length="47" mass="5704">MLKKIRKIAHPRIALLNNGTEFDKGDALHQEVYKKIVERRFKFCRQY</sequence>
<comment type="caution">
    <text evidence="1">The sequence shown here is derived from an EMBL/GenBank/DDBJ whole genome shotgun (WGS) entry which is preliminary data.</text>
</comment>
<accession>E1NUF5</accession>
<dbReference type="Proteomes" id="UP000003648">
    <property type="component" value="Unassembled WGS sequence"/>
</dbReference>
<organism evidence="1 2">
    <name type="scientific">Lactobacillus iners LactinV 01V1-a</name>
    <dbReference type="NCBI Taxonomy" id="879297"/>
    <lineage>
        <taxon>Bacteria</taxon>
        <taxon>Bacillati</taxon>
        <taxon>Bacillota</taxon>
        <taxon>Bacilli</taxon>
        <taxon>Lactobacillales</taxon>
        <taxon>Lactobacillaceae</taxon>
        <taxon>Lactobacillus</taxon>
    </lineage>
</organism>
<evidence type="ECO:0000313" key="1">
    <source>
        <dbReference type="EMBL" id="EFO70231.1"/>
    </source>
</evidence>
<dbReference type="Gene3D" id="3.40.718.10">
    <property type="entry name" value="Isopropylmalate Dehydrogenase"/>
    <property type="match status" value="1"/>
</dbReference>
<dbReference type="EMBL" id="AEHQ01000076">
    <property type="protein sequence ID" value="EFO70231.1"/>
    <property type="molecule type" value="Genomic_DNA"/>
</dbReference>
<protein>
    <submittedName>
        <fullName evidence="1">Uncharacterized protein</fullName>
    </submittedName>
</protein>
<name>E1NUF5_9LACO</name>
<evidence type="ECO:0000313" key="2">
    <source>
        <dbReference type="Proteomes" id="UP000003648"/>
    </source>
</evidence>